<feature type="transmembrane region" description="Helical" evidence="1">
    <location>
        <begin position="23"/>
        <end position="46"/>
    </location>
</feature>
<feature type="transmembrane region" description="Helical" evidence="1">
    <location>
        <begin position="272"/>
        <end position="291"/>
    </location>
</feature>
<dbReference type="AlphaFoldDB" id="A0A133XX82"/>
<keyword evidence="1" id="KW-0472">Membrane</keyword>
<reference evidence="3" key="1">
    <citation type="submission" date="2016-01" db="EMBL/GenBank/DDBJ databases">
        <authorList>
            <person name="Mitreva M."/>
            <person name="Pepin K.H."/>
            <person name="Mihindukulasuriya K.A."/>
            <person name="Fulton R."/>
            <person name="Fronick C."/>
            <person name="O'Laughlin M."/>
            <person name="Miner T."/>
            <person name="Herter B."/>
            <person name="Rosa B.A."/>
            <person name="Cordes M."/>
            <person name="Tomlinson C."/>
            <person name="Wollam A."/>
            <person name="Palsikar V.B."/>
            <person name="Mardis E.R."/>
            <person name="Wilson R.K."/>
        </authorList>
    </citation>
    <scope>NUCLEOTIDE SEQUENCE [LARGE SCALE GENOMIC DNA]</scope>
    <source>
        <strain evidence="3">DNF00019</strain>
    </source>
</reference>
<dbReference type="InterPro" id="IPR046671">
    <property type="entry name" value="DUF6541"/>
</dbReference>
<feature type="transmembrane region" description="Helical" evidence="1">
    <location>
        <begin position="245"/>
        <end position="266"/>
    </location>
</feature>
<feature type="transmembrane region" description="Helical" evidence="1">
    <location>
        <begin position="504"/>
        <end position="523"/>
    </location>
</feature>
<accession>A0A133XX82</accession>
<keyword evidence="1" id="KW-1133">Transmembrane helix</keyword>
<dbReference type="PATRIC" id="fig|1393034.3.peg.187"/>
<evidence type="ECO:0000313" key="3">
    <source>
        <dbReference type="Proteomes" id="UP000070675"/>
    </source>
</evidence>
<feature type="transmembrane region" description="Helical" evidence="1">
    <location>
        <begin position="296"/>
        <end position="314"/>
    </location>
</feature>
<feature type="transmembrane region" description="Helical" evidence="1">
    <location>
        <begin position="55"/>
        <end position="76"/>
    </location>
</feature>
<feature type="transmembrane region" description="Helical" evidence="1">
    <location>
        <begin position="466"/>
        <end position="484"/>
    </location>
</feature>
<dbReference type="Pfam" id="PF20176">
    <property type="entry name" value="DUF6541"/>
    <property type="match status" value="1"/>
</dbReference>
<keyword evidence="1" id="KW-0812">Transmembrane</keyword>
<proteinExistence type="predicted"/>
<protein>
    <submittedName>
        <fullName evidence="2">Uncharacterized protein</fullName>
    </submittedName>
</protein>
<sequence>MPYNLGCFTSYIDRELLLHITCLWIQFLQALAVGMILLFVPGFLVLRALRIPRMWAIGAAPLISGACIFCLSEIFACLHINPMPFALTAVLTAFGAVCIFLIMRTQSCTRDITQGAMQSSMRGAAQTTRAEQQTIFSSLPQIPARTLLYYLVAGTISAICFFLFPLKNPENLAHGWDIVAHLNFTQTMIHNGAYTSLNPSYYSAAEAFLNPSSVPYGFYPSGWNILCAYIAQFGGTTLPIAANALNYIACALVYPLSMMLFVRSAFAQEDRALRLTSLLCGISCIFPWTLLVYGPLYPFIIACCAMPSVFWIFMHLTRSKTPLSELWRLGMCFILAGICLVLLHTSSFFACVIIMTPWCMARISRTHRKLAIIQKGVRPVFLSIAFFAVVLLAWAGCYYVLVLGKHALNFWWKSYTTVPQALAQLLLLEFVGTGLQSSWFVVPQPVLTLLFIMGAWKAIKLQRGRFLIVSFAYLAFLCILMISYDGALKGLLGSFWYTDPYRLAALAIICAMPLLGLGLDNLIDVVENFVAKRLKNRAGKKINDIAKKGNGKKSANAQKAFLVKATSFVVCILVLAAHTLIVLPGGPKWPKGETFPPLSAPFTNIKVIFMGTHDNRFLNSAKLDFLKRAKQITKNDVVLNNPYDGSVLAYGLCDMNVFWRYPHTLETAEGSYERPGFARIRSEAHNLATNYKVQDSCEWIQAHYLIQLRGNIRKDASLAETYMPYDFAGIDRVKKDTPAYELVLEEGDMRLYRIKIPKINNDDDKTNGDATKN</sequence>
<name>A0A133XX82_9ACTN</name>
<gene>
    <name evidence="2" type="ORF">HMPREF3192_00192</name>
</gene>
<organism evidence="2 3">
    <name type="scientific">Atopobium deltae</name>
    <dbReference type="NCBI Taxonomy" id="1393034"/>
    <lineage>
        <taxon>Bacteria</taxon>
        <taxon>Bacillati</taxon>
        <taxon>Actinomycetota</taxon>
        <taxon>Coriobacteriia</taxon>
        <taxon>Coriobacteriales</taxon>
        <taxon>Atopobiaceae</taxon>
        <taxon>Atopobium</taxon>
    </lineage>
</organism>
<feature type="transmembrane region" description="Helical" evidence="1">
    <location>
        <begin position="438"/>
        <end position="459"/>
    </location>
</feature>
<dbReference type="EMBL" id="LSCR01000002">
    <property type="protein sequence ID" value="KXB35541.1"/>
    <property type="molecule type" value="Genomic_DNA"/>
</dbReference>
<evidence type="ECO:0000313" key="2">
    <source>
        <dbReference type="EMBL" id="KXB35541.1"/>
    </source>
</evidence>
<comment type="caution">
    <text evidence="2">The sequence shown here is derived from an EMBL/GenBank/DDBJ whole genome shotgun (WGS) entry which is preliminary data.</text>
</comment>
<dbReference type="Proteomes" id="UP000070675">
    <property type="component" value="Unassembled WGS sequence"/>
</dbReference>
<dbReference type="STRING" id="1393034.HMPREF3192_00192"/>
<keyword evidence="3" id="KW-1185">Reference proteome</keyword>
<feature type="transmembrane region" description="Helical" evidence="1">
    <location>
        <begin position="147"/>
        <end position="166"/>
    </location>
</feature>
<evidence type="ECO:0000256" key="1">
    <source>
        <dbReference type="SAM" id="Phobius"/>
    </source>
</evidence>
<feature type="transmembrane region" description="Helical" evidence="1">
    <location>
        <begin position="82"/>
        <end position="103"/>
    </location>
</feature>
<feature type="transmembrane region" description="Helical" evidence="1">
    <location>
        <begin position="380"/>
        <end position="401"/>
    </location>
</feature>
<feature type="transmembrane region" description="Helical" evidence="1">
    <location>
        <begin position="326"/>
        <end position="359"/>
    </location>
</feature>
<feature type="transmembrane region" description="Helical" evidence="1">
    <location>
        <begin position="561"/>
        <end position="583"/>
    </location>
</feature>
<feature type="transmembrane region" description="Helical" evidence="1">
    <location>
        <begin position="218"/>
        <end position="238"/>
    </location>
</feature>